<dbReference type="Proteomes" id="UP001203207">
    <property type="component" value="Unassembled WGS sequence"/>
</dbReference>
<dbReference type="AlphaFoldDB" id="A0AAE3FZF1"/>
<accession>A0AAE3FZF1</accession>
<feature type="transmembrane region" description="Helical" evidence="3">
    <location>
        <begin position="55"/>
        <end position="72"/>
    </location>
</feature>
<gene>
    <name evidence="4" type="ORF">AArcSt2_13525</name>
</gene>
<name>A0AAE3FZF1_9EURY</name>
<dbReference type="InterPro" id="IPR000462">
    <property type="entry name" value="CDP-OH_P_trans"/>
</dbReference>
<dbReference type="PROSITE" id="PS00379">
    <property type="entry name" value="CDP_ALCOHOL_P_TRANSF"/>
    <property type="match status" value="1"/>
</dbReference>
<dbReference type="EMBL" id="JAKRVX010000006">
    <property type="protein sequence ID" value="MCL9817956.1"/>
    <property type="molecule type" value="Genomic_DNA"/>
</dbReference>
<feature type="transmembrane region" description="Helical" evidence="3">
    <location>
        <begin position="170"/>
        <end position="196"/>
    </location>
</feature>
<dbReference type="GO" id="GO:0016780">
    <property type="term" value="F:phosphotransferase activity, for other substituted phosphate groups"/>
    <property type="evidence" value="ECO:0007669"/>
    <property type="project" value="InterPro"/>
</dbReference>
<reference evidence="4" key="1">
    <citation type="journal article" date="2022" name="Syst. Appl. Microbiol.">
        <title>Natronocalculus amylovorans gen. nov., sp. nov., and Natranaeroarchaeum aerophilus sp. nov., dominant culturable amylolytic natronoarchaea from hypersaline soda lakes in southwestern Siberia.</title>
        <authorList>
            <person name="Sorokin D.Y."/>
            <person name="Elcheninov A.G."/>
            <person name="Khizhniak T.V."/>
            <person name="Koenen M."/>
            <person name="Bale N.J."/>
            <person name="Damste J.S.S."/>
            <person name="Kublanov I.V."/>
        </authorList>
    </citation>
    <scope>NUCLEOTIDE SEQUENCE</scope>
    <source>
        <strain evidence="4">AArc-St2</strain>
    </source>
</reference>
<feature type="transmembrane region" description="Helical" evidence="3">
    <location>
        <begin position="30"/>
        <end position="48"/>
    </location>
</feature>
<comment type="similarity">
    <text evidence="2">Belongs to the CDP-alcohol phosphatidyltransferase class-I family.</text>
</comment>
<dbReference type="InterPro" id="IPR043130">
    <property type="entry name" value="CDP-OH_PTrfase_TM_dom"/>
</dbReference>
<comment type="caution">
    <text evidence="4">The sequence shown here is derived from an EMBL/GenBank/DDBJ whole genome shotgun (WGS) entry which is preliminary data.</text>
</comment>
<reference evidence="4" key="2">
    <citation type="submission" date="2022-02" db="EMBL/GenBank/DDBJ databases">
        <authorList>
            <person name="Elcheninov A.G."/>
            <person name="Sorokin D.Y."/>
            <person name="Kublanov I.V."/>
        </authorList>
    </citation>
    <scope>NUCLEOTIDE SEQUENCE</scope>
    <source>
        <strain evidence="4">AArc-St2</strain>
    </source>
</reference>
<dbReference type="GO" id="GO:0016020">
    <property type="term" value="C:membrane"/>
    <property type="evidence" value="ECO:0007669"/>
    <property type="project" value="InterPro"/>
</dbReference>
<dbReference type="InterPro" id="IPR048254">
    <property type="entry name" value="CDP_ALCOHOL_P_TRANSF_CS"/>
</dbReference>
<proteinExistence type="inferred from homology"/>
<dbReference type="Gene3D" id="1.20.120.1760">
    <property type="match status" value="1"/>
</dbReference>
<evidence type="ECO:0000256" key="2">
    <source>
        <dbReference type="RuleBase" id="RU003750"/>
    </source>
</evidence>
<evidence type="ECO:0000313" key="5">
    <source>
        <dbReference type="Proteomes" id="UP001203207"/>
    </source>
</evidence>
<protein>
    <submittedName>
        <fullName evidence="4">CDP-alcohol phosphatidyltransferase family protein</fullName>
    </submittedName>
</protein>
<evidence type="ECO:0000256" key="1">
    <source>
        <dbReference type="ARBA" id="ARBA00022679"/>
    </source>
</evidence>
<keyword evidence="3" id="KW-0472">Membrane</keyword>
<sequence length="206" mass="21959">MTLDQLRDVSDRAIVPFVSVATKLGLSPNAISTLALIVAIAAGIALALAGENTQLYFIAGLLVLFNGFLDVLDGAVARETDTTSKAGDYLDHLIDRYADVLILGGLTVGAQQYELGLLAITGVLLTAYLGTQAQAVGLGRMYGGLLGRADILMLVGIVALLAPWVTRELYGLTIVGLLLAFFAVVSHVTALQRFVWSWKQLRKLDE</sequence>
<feature type="transmembrane region" description="Helical" evidence="3">
    <location>
        <begin position="115"/>
        <end position="133"/>
    </location>
</feature>
<feature type="transmembrane region" description="Helical" evidence="3">
    <location>
        <begin position="145"/>
        <end position="164"/>
    </location>
</feature>
<dbReference type="GO" id="GO:0008654">
    <property type="term" value="P:phospholipid biosynthetic process"/>
    <property type="evidence" value="ECO:0007669"/>
    <property type="project" value="InterPro"/>
</dbReference>
<keyword evidence="1 2" id="KW-0808">Transferase</keyword>
<organism evidence="4 5">
    <name type="scientific">Natronocalculus amylovorans</name>
    <dbReference type="NCBI Taxonomy" id="2917812"/>
    <lineage>
        <taxon>Archaea</taxon>
        <taxon>Methanobacteriati</taxon>
        <taxon>Methanobacteriota</taxon>
        <taxon>Stenosarchaea group</taxon>
        <taxon>Halobacteria</taxon>
        <taxon>Halobacteriales</taxon>
        <taxon>Haloferacaceae</taxon>
        <taxon>Natronocalculus</taxon>
    </lineage>
</organism>
<evidence type="ECO:0000256" key="3">
    <source>
        <dbReference type="SAM" id="Phobius"/>
    </source>
</evidence>
<keyword evidence="3" id="KW-0812">Transmembrane</keyword>
<dbReference type="Pfam" id="PF01066">
    <property type="entry name" value="CDP-OH_P_transf"/>
    <property type="match status" value="1"/>
</dbReference>
<keyword evidence="3" id="KW-1133">Transmembrane helix</keyword>
<evidence type="ECO:0000313" key="4">
    <source>
        <dbReference type="EMBL" id="MCL9817956.1"/>
    </source>
</evidence>
<dbReference type="RefSeq" id="WP_250585343.1">
    <property type="nucleotide sequence ID" value="NZ_JAKRVX010000006.1"/>
</dbReference>
<keyword evidence="5" id="KW-1185">Reference proteome</keyword>